<dbReference type="RefSeq" id="WP_404629870.1">
    <property type="nucleotide sequence ID" value="NZ_JADIKM010000001.1"/>
</dbReference>
<keyword evidence="1" id="KW-1133">Transmembrane helix</keyword>
<comment type="caution">
    <text evidence="2">The sequence shown here is derived from an EMBL/GenBank/DDBJ whole genome shotgun (WGS) entry which is preliminary data.</text>
</comment>
<gene>
    <name evidence="2" type="ORF">ISP17_02155</name>
</gene>
<feature type="transmembrane region" description="Helical" evidence="1">
    <location>
        <begin position="57"/>
        <end position="80"/>
    </location>
</feature>
<proteinExistence type="predicted"/>
<protein>
    <recommendedName>
        <fullName evidence="4">Vitamin K epoxide reductase family protein</fullName>
    </recommendedName>
</protein>
<evidence type="ECO:0008006" key="4">
    <source>
        <dbReference type="Google" id="ProtNLM"/>
    </source>
</evidence>
<evidence type="ECO:0000256" key="1">
    <source>
        <dbReference type="SAM" id="Phobius"/>
    </source>
</evidence>
<dbReference type="EMBL" id="JADIKM010000001">
    <property type="protein sequence ID" value="MFK2902751.1"/>
    <property type="molecule type" value="Genomic_DNA"/>
</dbReference>
<keyword evidence="1" id="KW-0472">Membrane</keyword>
<keyword evidence="3" id="KW-1185">Reference proteome</keyword>
<organism evidence="2 3">
    <name type="scientific">Dyella ginsengisoli</name>
    <dbReference type="NCBI Taxonomy" id="363848"/>
    <lineage>
        <taxon>Bacteria</taxon>
        <taxon>Pseudomonadati</taxon>
        <taxon>Pseudomonadota</taxon>
        <taxon>Gammaproteobacteria</taxon>
        <taxon>Lysobacterales</taxon>
        <taxon>Rhodanobacteraceae</taxon>
        <taxon>Dyella</taxon>
    </lineage>
</organism>
<evidence type="ECO:0000313" key="2">
    <source>
        <dbReference type="EMBL" id="MFK2902751.1"/>
    </source>
</evidence>
<keyword evidence="1" id="KW-0812">Transmembrane</keyword>
<sequence length="138" mass="14517">MSAPRRRWSPMLLAGSGLLAVGALAALLRYQLVEPPALGERCAAAGMIDGWCTLRSWVVAGFLGNAFGYAALAAGGLALLRQRAWTAWLAAALGAFALELYCYQSGALALLVGAVLLVRGAPRRQQHGEAGQRIQTQP</sequence>
<feature type="transmembrane region" description="Helical" evidence="1">
    <location>
        <begin position="87"/>
        <end position="118"/>
    </location>
</feature>
<accession>A0ABW8JRD4</accession>
<reference evidence="2 3" key="1">
    <citation type="submission" date="2020-10" db="EMBL/GenBank/DDBJ databases">
        <title>Phylogeny of dyella-like bacteria.</title>
        <authorList>
            <person name="Fu J."/>
        </authorList>
    </citation>
    <scope>NUCLEOTIDE SEQUENCE [LARGE SCALE GENOMIC DNA]</scope>
    <source>
        <strain evidence="2 3">Gsoil3046</strain>
    </source>
</reference>
<name>A0ABW8JRD4_9GAMM</name>
<evidence type="ECO:0000313" key="3">
    <source>
        <dbReference type="Proteomes" id="UP001620460"/>
    </source>
</evidence>
<dbReference type="Proteomes" id="UP001620460">
    <property type="component" value="Unassembled WGS sequence"/>
</dbReference>